<dbReference type="Gene3D" id="3.40.190.10">
    <property type="entry name" value="Periplasmic binding protein-like II"/>
    <property type="match status" value="1"/>
</dbReference>
<dbReference type="STRING" id="1192868.GCA_000304395_04074"/>
<gene>
    <name evidence="1" type="ORF">C7441_11724</name>
</gene>
<dbReference type="Pfam" id="PF12974">
    <property type="entry name" value="Phosphonate-bd"/>
    <property type="match status" value="1"/>
</dbReference>
<evidence type="ECO:0000313" key="2">
    <source>
        <dbReference type="Proteomes" id="UP000245396"/>
    </source>
</evidence>
<dbReference type="Proteomes" id="UP000245396">
    <property type="component" value="Unassembled WGS sequence"/>
</dbReference>
<dbReference type="PANTHER" id="PTHR35841:SF1">
    <property type="entry name" value="PHOSPHONATES-BINDING PERIPLASMIC PROTEIN"/>
    <property type="match status" value="1"/>
</dbReference>
<dbReference type="EMBL" id="QGGG01000017">
    <property type="protein sequence ID" value="PWJ77613.1"/>
    <property type="molecule type" value="Genomic_DNA"/>
</dbReference>
<accession>A0A316BUE6</accession>
<dbReference type="AlphaFoldDB" id="A0A316BUE6"/>
<evidence type="ECO:0000313" key="1">
    <source>
        <dbReference type="EMBL" id="PWJ77613.1"/>
    </source>
</evidence>
<dbReference type="OrthoDB" id="7353682at2"/>
<comment type="caution">
    <text evidence="1">The sequence shown here is derived from an EMBL/GenBank/DDBJ whole genome shotgun (WGS) entry which is preliminary data.</text>
</comment>
<proteinExistence type="predicted"/>
<dbReference type="PANTHER" id="PTHR35841">
    <property type="entry name" value="PHOSPHONATES-BINDING PERIPLASMIC PROTEIN"/>
    <property type="match status" value="1"/>
</dbReference>
<reference evidence="1 2" key="1">
    <citation type="submission" date="2018-05" db="EMBL/GenBank/DDBJ databases">
        <title>Genomic Encyclopedia of Type Strains, Phase IV (KMG-IV): sequencing the most valuable type-strain genomes for metagenomic binning, comparative biology and taxonomic classification.</title>
        <authorList>
            <person name="Goeker M."/>
        </authorList>
    </citation>
    <scope>NUCLEOTIDE SEQUENCE [LARGE SCALE GENOMIC DNA]</scope>
    <source>
        <strain evidence="1 2">DSM 6986</strain>
    </source>
</reference>
<sequence>MYDWPEARAETDAEWVRVREALRGAGIDAPENLARRNADMPPVPGGIRDVGGNVIAPDPASLPPDELDLPTLWRHPGLLFAQTCWGPMELGLASHVRVVGQPDYSGFEGGQGELYSSVLLMRKQNARPVAEMPANGHAALPLALLRAKRLAYNSRDSMSGIIALARDLEAAGEDLKLLSDLIETGGHRQSLIAVAEGRADICAVDCRSWALARRFEPAACDLRPVGRTALRKGLPFIAARGVPDYSLPL</sequence>
<protein>
    <submittedName>
        <fullName evidence="1">ABC-type phosphate/phosphonate transport system substrate-binding protein</fullName>
    </submittedName>
</protein>
<organism evidence="1 2">
    <name type="scientific">Pseudaminobacter salicylatoxidans</name>
    <dbReference type="NCBI Taxonomy" id="93369"/>
    <lineage>
        <taxon>Bacteria</taxon>
        <taxon>Pseudomonadati</taxon>
        <taxon>Pseudomonadota</taxon>
        <taxon>Alphaproteobacteria</taxon>
        <taxon>Hyphomicrobiales</taxon>
        <taxon>Phyllobacteriaceae</taxon>
        <taxon>Pseudaminobacter</taxon>
    </lineage>
</organism>
<keyword evidence="2" id="KW-1185">Reference proteome</keyword>
<name>A0A316BUE6_PSESE</name>